<dbReference type="SUPFAM" id="SSF56219">
    <property type="entry name" value="DNase I-like"/>
    <property type="match status" value="1"/>
</dbReference>
<dbReference type="Proteomes" id="UP001162156">
    <property type="component" value="Unassembled WGS sequence"/>
</dbReference>
<dbReference type="EMBL" id="JANEYF010005278">
    <property type="protein sequence ID" value="KAJ8928738.1"/>
    <property type="molecule type" value="Genomic_DNA"/>
</dbReference>
<gene>
    <name evidence="3" type="ORF">NQ314_018663</name>
</gene>
<organism evidence="3 4">
    <name type="scientific">Rhamnusium bicolor</name>
    <dbReference type="NCBI Taxonomy" id="1586634"/>
    <lineage>
        <taxon>Eukaryota</taxon>
        <taxon>Metazoa</taxon>
        <taxon>Ecdysozoa</taxon>
        <taxon>Arthropoda</taxon>
        <taxon>Hexapoda</taxon>
        <taxon>Insecta</taxon>
        <taxon>Pterygota</taxon>
        <taxon>Neoptera</taxon>
        <taxon>Endopterygota</taxon>
        <taxon>Coleoptera</taxon>
        <taxon>Polyphaga</taxon>
        <taxon>Cucujiformia</taxon>
        <taxon>Chrysomeloidea</taxon>
        <taxon>Cerambycidae</taxon>
        <taxon>Lepturinae</taxon>
        <taxon>Rhagiini</taxon>
        <taxon>Rhamnusium</taxon>
    </lineage>
</organism>
<evidence type="ECO:0000259" key="2">
    <source>
        <dbReference type="Pfam" id="PF14529"/>
    </source>
</evidence>
<dbReference type="InterPro" id="IPR005135">
    <property type="entry name" value="Endo/exonuclease/phosphatase"/>
</dbReference>
<accession>A0AAV8WQH4</accession>
<evidence type="ECO:0000313" key="4">
    <source>
        <dbReference type="Proteomes" id="UP001162156"/>
    </source>
</evidence>
<dbReference type="Gene3D" id="3.60.10.10">
    <property type="entry name" value="Endonuclease/exonuclease/phosphatase"/>
    <property type="match status" value="1"/>
</dbReference>
<dbReference type="Pfam" id="PF14529">
    <property type="entry name" value="Exo_endo_phos_2"/>
    <property type="match status" value="1"/>
</dbReference>
<dbReference type="GO" id="GO:0003824">
    <property type="term" value="F:catalytic activity"/>
    <property type="evidence" value="ECO:0007669"/>
    <property type="project" value="InterPro"/>
</dbReference>
<reference evidence="3" key="1">
    <citation type="journal article" date="2023" name="Insect Mol. Biol.">
        <title>Genome sequencing provides insights into the evolution of gene families encoding plant cell wall-degrading enzymes in longhorned beetles.</title>
        <authorList>
            <person name="Shin N.R."/>
            <person name="Okamura Y."/>
            <person name="Kirsch R."/>
            <person name="Pauchet Y."/>
        </authorList>
    </citation>
    <scope>NUCLEOTIDE SEQUENCE</scope>
    <source>
        <strain evidence="3">RBIC_L_NR</strain>
    </source>
</reference>
<feature type="compositionally biased region" description="Basic and acidic residues" evidence="1">
    <location>
        <begin position="167"/>
        <end position="176"/>
    </location>
</feature>
<feature type="domain" description="Endonuclease/exonuclease/phosphatase" evidence="2">
    <location>
        <begin position="436"/>
        <end position="533"/>
    </location>
</feature>
<comment type="caution">
    <text evidence="3">The sequence shown here is derived from an EMBL/GenBank/DDBJ whole genome shotgun (WGS) entry which is preliminary data.</text>
</comment>
<feature type="region of interest" description="Disordered" evidence="1">
    <location>
        <begin position="164"/>
        <end position="185"/>
    </location>
</feature>
<dbReference type="AlphaFoldDB" id="A0AAV8WQH4"/>
<keyword evidence="4" id="KW-1185">Reference proteome</keyword>
<name>A0AAV8WQH4_9CUCU</name>
<evidence type="ECO:0000256" key="1">
    <source>
        <dbReference type="SAM" id="MobiDB-lite"/>
    </source>
</evidence>
<protein>
    <recommendedName>
        <fullName evidence="2">Endonuclease/exonuclease/phosphatase domain-containing protein</fullName>
    </recommendedName>
</protein>
<evidence type="ECO:0000313" key="3">
    <source>
        <dbReference type="EMBL" id="KAJ8928738.1"/>
    </source>
</evidence>
<dbReference type="InterPro" id="IPR036691">
    <property type="entry name" value="Endo/exonu/phosph_ase_sf"/>
</dbReference>
<proteinExistence type="predicted"/>
<sequence>MQRQIEILNRKNLEWNELPIRQKEKETKSVAIQVDMEQADKEEEQRKQEEIREIKEIVDQGADFEGLSKIIDKNWPEEILLRKRKEGLAEGQVEYIRNNMETISSKGGRGERSNTLFVLPYKADDNGINDIPAMYDLLIKFKAEMPIQNSKAVKILTTGNHKKRVHKEMLKSESKPRTTRTKGPQTDKIIIKSEGKTYAELLISVKTNVDIAEVGLTIKSLKKTEKCDLLLEVAGGKDKVKTLKDTIIAKTKDTEVFVKSNDATLHITDIDADINEEELKKEIVKSGAGVSEEQLSVISLRPNRSGNQTATVKMRKDIAAELVKRGKIKIGWVLCRLRRRVNIIRCYKCLNFGHRTSECTGPDKSDLSHDIAYAEACEKNVDLIIISEPNVHLTRDRDYLSDNRNDVTVQLRNKNIGITRVVKGEGFVKLTFDNWHLYCCYISSNIPLQAFKEYIDSIMVQIRDDGVEAIFAGDLNAKSSLWGSPFTDVRGDYVTEWAAELDLVIINTDTTPTYERSRSCACVTGTTANISRKVKGWKVLSGEALTFHHHIIFEIDHQKNVGKVQQNIQTLLIITDLRKQLEGNLVLEGYKTWKTQ</sequence>